<organism evidence="1 2">
    <name type="scientific">Nepenthes gracilis</name>
    <name type="common">Slender pitcher plant</name>
    <dbReference type="NCBI Taxonomy" id="150966"/>
    <lineage>
        <taxon>Eukaryota</taxon>
        <taxon>Viridiplantae</taxon>
        <taxon>Streptophyta</taxon>
        <taxon>Embryophyta</taxon>
        <taxon>Tracheophyta</taxon>
        <taxon>Spermatophyta</taxon>
        <taxon>Magnoliopsida</taxon>
        <taxon>eudicotyledons</taxon>
        <taxon>Gunneridae</taxon>
        <taxon>Pentapetalae</taxon>
        <taxon>Caryophyllales</taxon>
        <taxon>Nepenthaceae</taxon>
        <taxon>Nepenthes</taxon>
    </lineage>
</organism>
<accession>A0AAD3SRJ0</accession>
<comment type="caution">
    <text evidence="1">The sequence shown here is derived from an EMBL/GenBank/DDBJ whole genome shotgun (WGS) entry which is preliminary data.</text>
</comment>
<reference evidence="1" key="1">
    <citation type="submission" date="2023-05" db="EMBL/GenBank/DDBJ databases">
        <title>Nepenthes gracilis genome sequencing.</title>
        <authorList>
            <person name="Fukushima K."/>
        </authorList>
    </citation>
    <scope>NUCLEOTIDE SEQUENCE</scope>
    <source>
        <strain evidence="1">SING2019-196</strain>
    </source>
</reference>
<sequence>MPSKIKLDTGRHYTLEWTALVEVEYNRKLVWCSGCNLFCHSRSQCCPMNSLPDPDPDPDPSVPNDVLQPNVEAVPSKVCDMEALCRAQLVGDHQMLPFGQVAPRMNILSSVEQGTSHLPLDFGDVPACRFPEDSWSSSSRDSTSFEAVDQLVPFLHIQFQLNYPLMEKLHLLKI</sequence>
<gene>
    <name evidence="1" type="ORF">Nepgr_017496</name>
</gene>
<dbReference type="EMBL" id="BSYO01000015">
    <property type="protein sequence ID" value="GMH15655.1"/>
    <property type="molecule type" value="Genomic_DNA"/>
</dbReference>
<dbReference type="AlphaFoldDB" id="A0AAD3SRJ0"/>
<keyword evidence="2" id="KW-1185">Reference proteome</keyword>
<evidence type="ECO:0000313" key="2">
    <source>
        <dbReference type="Proteomes" id="UP001279734"/>
    </source>
</evidence>
<protein>
    <submittedName>
        <fullName evidence="1">Uncharacterized protein</fullName>
    </submittedName>
</protein>
<proteinExistence type="predicted"/>
<dbReference type="Proteomes" id="UP001279734">
    <property type="component" value="Unassembled WGS sequence"/>
</dbReference>
<evidence type="ECO:0000313" key="1">
    <source>
        <dbReference type="EMBL" id="GMH15655.1"/>
    </source>
</evidence>
<name>A0AAD3SRJ0_NEPGR</name>